<dbReference type="GO" id="GO:0016758">
    <property type="term" value="F:hexosyltransferase activity"/>
    <property type="evidence" value="ECO:0007669"/>
    <property type="project" value="UniProtKB-ARBA"/>
</dbReference>
<proteinExistence type="predicted"/>
<comment type="caution">
    <text evidence="4">The sequence shown here is derived from an EMBL/GenBank/DDBJ whole genome shotgun (WGS) entry which is preliminary data.</text>
</comment>
<keyword evidence="1" id="KW-0328">Glycosyltransferase</keyword>
<keyword evidence="2 4" id="KW-0808">Transferase</keyword>
<dbReference type="RefSeq" id="WP_115868523.1">
    <property type="nucleotide sequence ID" value="NZ_QREG01000011.1"/>
</dbReference>
<dbReference type="Proteomes" id="UP000256779">
    <property type="component" value="Unassembled WGS sequence"/>
</dbReference>
<accession>A0A3D9L259</accession>
<evidence type="ECO:0000256" key="1">
    <source>
        <dbReference type="ARBA" id="ARBA00022676"/>
    </source>
</evidence>
<dbReference type="PANTHER" id="PTHR22916:SF51">
    <property type="entry name" value="GLYCOSYLTRANSFERASE EPSH-RELATED"/>
    <property type="match status" value="1"/>
</dbReference>
<feature type="domain" description="Glycosyltransferase 2-like" evidence="3">
    <location>
        <begin position="7"/>
        <end position="148"/>
    </location>
</feature>
<gene>
    <name evidence="4" type="ORF">C7460_111144</name>
</gene>
<evidence type="ECO:0000256" key="2">
    <source>
        <dbReference type="ARBA" id="ARBA00022679"/>
    </source>
</evidence>
<dbReference type="EMBL" id="QREG01000011">
    <property type="protein sequence ID" value="RED98002.1"/>
    <property type="molecule type" value="Genomic_DNA"/>
</dbReference>
<dbReference type="Gene3D" id="3.90.550.10">
    <property type="entry name" value="Spore Coat Polysaccharide Biosynthesis Protein SpsA, Chain A"/>
    <property type="match status" value="1"/>
</dbReference>
<keyword evidence="5" id="KW-1185">Reference proteome</keyword>
<dbReference type="AlphaFoldDB" id="A0A3D9L259"/>
<evidence type="ECO:0000313" key="5">
    <source>
        <dbReference type="Proteomes" id="UP000256779"/>
    </source>
</evidence>
<dbReference type="InterPro" id="IPR001173">
    <property type="entry name" value="Glyco_trans_2-like"/>
</dbReference>
<dbReference type="Pfam" id="PF00535">
    <property type="entry name" value="Glycos_transf_2"/>
    <property type="match status" value="1"/>
</dbReference>
<sequence>MNRPKISVVVPIYNVSAFLRQCLDSIIHQTLDDLEVILVNDQSPDPKDDEICLEYTSKYDRVTYVKHEENKGLGGARNTGLFAAKADYVAFIDSDDWLEPTFFEELYHAAERKDADIAQCYFYKKRANGTKVQRLKAHRKQADTMNAINSLAWNKIYKKSLFLDHNILYPEKIASQDVATMSRLIYFVDSVALVRKPLYNYREDRAGSLTSRYPKLLTDLPVVFDIIKSFLVDENKFESDQLFFEKRVMRSLNHHLERMLKEPSMTEHEKNELVKDKLENSLQYLRLPGGKKYHTLTQALKSLKRYRRTVEVKILLKEISYLFSFR</sequence>
<name>A0A3D9L259_MARFU</name>
<dbReference type="SUPFAM" id="SSF53448">
    <property type="entry name" value="Nucleotide-diphospho-sugar transferases"/>
    <property type="match status" value="1"/>
</dbReference>
<organism evidence="4 5">
    <name type="scientific">Marinoscillum furvescens DSM 4134</name>
    <dbReference type="NCBI Taxonomy" id="1122208"/>
    <lineage>
        <taxon>Bacteria</taxon>
        <taxon>Pseudomonadati</taxon>
        <taxon>Bacteroidota</taxon>
        <taxon>Cytophagia</taxon>
        <taxon>Cytophagales</taxon>
        <taxon>Reichenbachiellaceae</taxon>
        <taxon>Marinoscillum</taxon>
    </lineage>
</organism>
<reference evidence="4 5" key="1">
    <citation type="submission" date="2018-07" db="EMBL/GenBank/DDBJ databases">
        <title>Genomic Encyclopedia of Type Strains, Phase IV (KMG-IV): sequencing the most valuable type-strain genomes for metagenomic binning, comparative biology and taxonomic classification.</title>
        <authorList>
            <person name="Goeker M."/>
        </authorList>
    </citation>
    <scope>NUCLEOTIDE SEQUENCE [LARGE SCALE GENOMIC DNA]</scope>
    <source>
        <strain evidence="4 5">DSM 4134</strain>
    </source>
</reference>
<dbReference type="CDD" id="cd00761">
    <property type="entry name" value="Glyco_tranf_GTA_type"/>
    <property type="match status" value="1"/>
</dbReference>
<evidence type="ECO:0000313" key="4">
    <source>
        <dbReference type="EMBL" id="RED98002.1"/>
    </source>
</evidence>
<dbReference type="PANTHER" id="PTHR22916">
    <property type="entry name" value="GLYCOSYLTRANSFERASE"/>
    <property type="match status" value="1"/>
</dbReference>
<protein>
    <submittedName>
        <fullName evidence="4">Glycosyl transferase family 2</fullName>
    </submittedName>
</protein>
<dbReference type="InterPro" id="IPR029044">
    <property type="entry name" value="Nucleotide-diphossugar_trans"/>
</dbReference>
<dbReference type="OrthoDB" id="9788101at2"/>
<evidence type="ECO:0000259" key="3">
    <source>
        <dbReference type="Pfam" id="PF00535"/>
    </source>
</evidence>